<accession>A0AAE1YRT6</accession>
<dbReference type="AlphaFoldDB" id="A0AAE1YRT6"/>
<sequence length="126" mass="14426">MSVNMNVDPEMNSSSATKRSKSSSRKRRLDDPLAELPKLVSMVSTFCETANTRAEKLCRVLGSEFGDPDQCGTVLDATRQLHNFDENEQFVIAQRLVNRPKDLELFYSLTGESHDRWVRLMLDVRF</sequence>
<gene>
    <name evidence="2" type="ORF">Salat_0671700</name>
</gene>
<evidence type="ECO:0000313" key="3">
    <source>
        <dbReference type="Proteomes" id="UP001293254"/>
    </source>
</evidence>
<reference evidence="2" key="2">
    <citation type="journal article" date="2024" name="Plant">
        <title>Genomic evolution and insights into agronomic trait innovations of Sesamum species.</title>
        <authorList>
            <person name="Miao H."/>
            <person name="Wang L."/>
            <person name="Qu L."/>
            <person name="Liu H."/>
            <person name="Sun Y."/>
            <person name="Le M."/>
            <person name="Wang Q."/>
            <person name="Wei S."/>
            <person name="Zheng Y."/>
            <person name="Lin W."/>
            <person name="Duan Y."/>
            <person name="Cao H."/>
            <person name="Xiong S."/>
            <person name="Wang X."/>
            <person name="Wei L."/>
            <person name="Li C."/>
            <person name="Ma Q."/>
            <person name="Ju M."/>
            <person name="Zhao R."/>
            <person name="Li G."/>
            <person name="Mu C."/>
            <person name="Tian Q."/>
            <person name="Mei H."/>
            <person name="Zhang T."/>
            <person name="Gao T."/>
            <person name="Zhang H."/>
        </authorList>
    </citation>
    <scope>NUCLEOTIDE SEQUENCE</scope>
    <source>
        <strain evidence="2">3651</strain>
    </source>
</reference>
<comment type="caution">
    <text evidence="2">The sequence shown here is derived from an EMBL/GenBank/DDBJ whole genome shotgun (WGS) entry which is preliminary data.</text>
</comment>
<organism evidence="2 3">
    <name type="scientific">Sesamum alatum</name>
    <dbReference type="NCBI Taxonomy" id="300844"/>
    <lineage>
        <taxon>Eukaryota</taxon>
        <taxon>Viridiplantae</taxon>
        <taxon>Streptophyta</taxon>
        <taxon>Embryophyta</taxon>
        <taxon>Tracheophyta</taxon>
        <taxon>Spermatophyta</taxon>
        <taxon>Magnoliopsida</taxon>
        <taxon>eudicotyledons</taxon>
        <taxon>Gunneridae</taxon>
        <taxon>Pentapetalae</taxon>
        <taxon>asterids</taxon>
        <taxon>lamiids</taxon>
        <taxon>Lamiales</taxon>
        <taxon>Pedaliaceae</taxon>
        <taxon>Sesamum</taxon>
    </lineage>
</organism>
<keyword evidence="3" id="KW-1185">Reference proteome</keyword>
<dbReference type="EMBL" id="JACGWO010000002">
    <property type="protein sequence ID" value="KAK4435084.1"/>
    <property type="molecule type" value="Genomic_DNA"/>
</dbReference>
<feature type="region of interest" description="Disordered" evidence="1">
    <location>
        <begin position="1"/>
        <end position="31"/>
    </location>
</feature>
<name>A0AAE1YRT6_9LAMI</name>
<dbReference type="Proteomes" id="UP001293254">
    <property type="component" value="Unassembled WGS sequence"/>
</dbReference>
<evidence type="ECO:0000256" key="1">
    <source>
        <dbReference type="SAM" id="MobiDB-lite"/>
    </source>
</evidence>
<protein>
    <submittedName>
        <fullName evidence="2">Uncharacterized protein</fullName>
    </submittedName>
</protein>
<evidence type="ECO:0000313" key="2">
    <source>
        <dbReference type="EMBL" id="KAK4435084.1"/>
    </source>
</evidence>
<proteinExistence type="predicted"/>
<reference evidence="2" key="1">
    <citation type="submission" date="2020-06" db="EMBL/GenBank/DDBJ databases">
        <authorList>
            <person name="Li T."/>
            <person name="Hu X."/>
            <person name="Zhang T."/>
            <person name="Song X."/>
            <person name="Zhang H."/>
            <person name="Dai N."/>
            <person name="Sheng W."/>
            <person name="Hou X."/>
            <person name="Wei L."/>
        </authorList>
    </citation>
    <scope>NUCLEOTIDE SEQUENCE</scope>
    <source>
        <strain evidence="2">3651</strain>
        <tissue evidence="2">Leaf</tissue>
    </source>
</reference>
<feature type="compositionally biased region" description="Basic residues" evidence="1">
    <location>
        <begin position="18"/>
        <end position="27"/>
    </location>
</feature>